<keyword evidence="9" id="KW-1185">Reference proteome</keyword>
<evidence type="ECO:0000313" key="8">
    <source>
        <dbReference type="EMBL" id="MBD3689931.1"/>
    </source>
</evidence>
<evidence type="ECO:0000256" key="6">
    <source>
        <dbReference type="ARBA" id="ARBA00023196"/>
    </source>
</evidence>
<comment type="caution">
    <text evidence="8">The sequence shown here is derived from an EMBL/GenBank/DDBJ whole genome shotgun (WGS) entry which is preliminary data.</text>
</comment>
<comment type="subcellular location">
    <subcellularLocation>
        <location evidence="1">Cell membrane</location>
        <topology evidence="1">Peripheral membrane protein</topology>
    </subcellularLocation>
</comment>
<feature type="domain" description="ATP synthase F1 complex delta/epsilon subunit N-terminal" evidence="7">
    <location>
        <begin position="3"/>
        <end position="81"/>
    </location>
</feature>
<dbReference type="Proteomes" id="UP000627538">
    <property type="component" value="Unassembled WGS sequence"/>
</dbReference>
<accession>A0A8I0KP30</accession>
<dbReference type="Pfam" id="PF02823">
    <property type="entry name" value="ATP-synt_DE_N"/>
    <property type="match status" value="1"/>
</dbReference>
<dbReference type="InterPro" id="IPR020546">
    <property type="entry name" value="ATP_synth_F1_dsu/esu_N"/>
</dbReference>
<keyword evidence="6" id="KW-0139">CF(1)</keyword>
<evidence type="ECO:0000256" key="3">
    <source>
        <dbReference type="ARBA" id="ARBA00022448"/>
    </source>
</evidence>
<dbReference type="InterPro" id="IPR001469">
    <property type="entry name" value="ATP_synth_F1_dsu/esu"/>
</dbReference>
<dbReference type="AlphaFoldDB" id="A0A8I0KP30"/>
<keyword evidence="4" id="KW-0406">Ion transport</keyword>
<dbReference type="EMBL" id="JACRUO010000002">
    <property type="protein sequence ID" value="MBD3689931.1"/>
    <property type="molecule type" value="Genomic_DNA"/>
</dbReference>
<reference evidence="8 9" key="1">
    <citation type="submission" date="2020-08" db="EMBL/GenBank/DDBJ databases">
        <title>Winkia gen. nov., sp. nov., isolated from faeces of the Anser albifrons in China.</title>
        <authorList>
            <person name="Liu Q."/>
        </authorList>
    </citation>
    <scope>NUCLEOTIDE SEQUENCE [LARGE SCALE GENOMIC DNA]</scope>
    <source>
        <strain evidence="8 9">C62</strain>
    </source>
</reference>
<dbReference type="RefSeq" id="WP_191072045.1">
    <property type="nucleotide sequence ID" value="NZ_CP060506.1"/>
</dbReference>
<dbReference type="InterPro" id="IPR036771">
    <property type="entry name" value="ATPsynth_dsu/esu_N"/>
</dbReference>
<dbReference type="Gene3D" id="2.60.15.10">
    <property type="entry name" value="F0F1 ATP synthase delta/epsilon subunit, N-terminal"/>
    <property type="match status" value="1"/>
</dbReference>
<evidence type="ECO:0000256" key="2">
    <source>
        <dbReference type="ARBA" id="ARBA00005712"/>
    </source>
</evidence>
<organism evidence="8 9">
    <name type="scientific">Nanchangia anserum</name>
    <dbReference type="NCBI Taxonomy" id="2692125"/>
    <lineage>
        <taxon>Bacteria</taxon>
        <taxon>Bacillati</taxon>
        <taxon>Actinomycetota</taxon>
        <taxon>Actinomycetes</taxon>
        <taxon>Actinomycetales</taxon>
        <taxon>Actinomycetaceae</taxon>
        <taxon>Nanchangia</taxon>
    </lineage>
</organism>
<comment type="similarity">
    <text evidence="2">Belongs to the ATPase epsilon chain family.</text>
</comment>
<keyword evidence="5" id="KW-0472">Membrane</keyword>
<gene>
    <name evidence="8" type="ORF">H8R10_06805</name>
</gene>
<keyword evidence="6" id="KW-0066">ATP synthesis</keyword>
<evidence type="ECO:0000259" key="7">
    <source>
        <dbReference type="Pfam" id="PF02823"/>
    </source>
</evidence>
<protein>
    <recommendedName>
        <fullName evidence="7">ATP synthase F1 complex delta/epsilon subunit N-terminal domain-containing protein</fullName>
    </recommendedName>
</protein>
<dbReference type="GO" id="GO:0045259">
    <property type="term" value="C:proton-transporting ATP synthase complex"/>
    <property type="evidence" value="ECO:0007669"/>
    <property type="project" value="UniProtKB-KW"/>
</dbReference>
<keyword evidence="3" id="KW-0813">Transport</keyword>
<evidence type="ECO:0000313" key="9">
    <source>
        <dbReference type="Proteomes" id="UP000627538"/>
    </source>
</evidence>
<dbReference type="GO" id="GO:0046933">
    <property type="term" value="F:proton-transporting ATP synthase activity, rotational mechanism"/>
    <property type="evidence" value="ECO:0007669"/>
    <property type="project" value="InterPro"/>
</dbReference>
<evidence type="ECO:0000256" key="5">
    <source>
        <dbReference type="ARBA" id="ARBA00023136"/>
    </source>
</evidence>
<dbReference type="CDD" id="cd12152">
    <property type="entry name" value="F1-ATPase_delta"/>
    <property type="match status" value="1"/>
</dbReference>
<dbReference type="SUPFAM" id="SSF51344">
    <property type="entry name" value="Epsilon subunit of F1F0-ATP synthase N-terminal domain"/>
    <property type="match status" value="1"/>
</dbReference>
<evidence type="ECO:0000256" key="1">
    <source>
        <dbReference type="ARBA" id="ARBA00004202"/>
    </source>
</evidence>
<proteinExistence type="inferred from homology"/>
<dbReference type="GO" id="GO:0005886">
    <property type="term" value="C:plasma membrane"/>
    <property type="evidence" value="ECO:0007669"/>
    <property type="project" value="UniProtKB-SubCell"/>
</dbReference>
<sequence length="88" mass="9177">MALQVSIVSRQAELFRGEATHVAIPTVTGSLGILPGRQPLLAAMQAGTVDLTLVGGGTRSIDVDEGFASVDEDEVTIVVDRQIGDQSE</sequence>
<name>A0A8I0KP30_9ACTO</name>
<evidence type="ECO:0000256" key="4">
    <source>
        <dbReference type="ARBA" id="ARBA00023065"/>
    </source>
</evidence>